<reference evidence="9 10" key="1">
    <citation type="submission" date="2017-08" db="EMBL/GenBank/DDBJ databases">
        <title>Complete genome sequence of Gluconacetobacter saccharivorans CV1 isolated from Fermented Vinegar.</title>
        <authorList>
            <person name="Kim S.-Y."/>
        </authorList>
    </citation>
    <scope>NUCLEOTIDE SEQUENCE [LARGE SCALE GENOMIC DNA]</scope>
    <source>
        <strain evidence="9 10">CV1</strain>
    </source>
</reference>
<dbReference type="InterPro" id="IPR000086">
    <property type="entry name" value="NUDIX_hydrolase_dom"/>
</dbReference>
<keyword evidence="10" id="KW-1185">Reference proteome</keyword>
<dbReference type="OrthoDB" id="5292471at2"/>
<comment type="similarity">
    <text evidence="3">Belongs to the Nudix hydrolase family. NudK subfamily.</text>
</comment>
<feature type="domain" description="Nudix hydrolase" evidence="8">
    <location>
        <begin position="78"/>
        <end position="225"/>
    </location>
</feature>
<evidence type="ECO:0000256" key="5">
    <source>
        <dbReference type="ARBA" id="ARBA00022801"/>
    </source>
</evidence>
<dbReference type="Proteomes" id="UP000264120">
    <property type="component" value="Chromosome"/>
</dbReference>
<evidence type="ECO:0000256" key="4">
    <source>
        <dbReference type="ARBA" id="ARBA00016377"/>
    </source>
</evidence>
<evidence type="ECO:0000256" key="3">
    <source>
        <dbReference type="ARBA" id="ARBA00007275"/>
    </source>
</evidence>
<accession>A0A347WF60</accession>
<comment type="catalytic activity">
    <reaction evidence="1">
        <text>GDP-alpha-D-mannose + H2O = alpha-D-mannose 1-phosphate + GMP + 2 H(+)</text>
        <dbReference type="Rhea" id="RHEA:27978"/>
        <dbReference type="ChEBI" id="CHEBI:15377"/>
        <dbReference type="ChEBI" id="CHEBI:15378"/>
        <dbReference type="ChEBI" id="CHEBI:57527"/>
        <dbReference type="ChEBI" id="CHEBI:58115"/>
        <dbReference type="ChEBI" id="CHEBI:58409"/>
    </reaction>
</comment>
<dbReference type="KEGG" id="ksc:CD178_02756"/>
<dbReference type="CDD" id="cd03424">
    <property type="entry name" value="NUDIX_ADPRase_Nudt5_UGPPase_Nudt14"/>
    <property type="match status" value="1"/>
</dbReference>
<dbReference type="PROSITE" id="PS51462">
    <property type="entry name" value="NUDIX"/>
    <property type="match status" value="1"/>
</dbReference>
<dbReference type="AlphaFoldDB" id="A0A347WF60"/>
<evidence type="ECO:0000256" key="7">
    <source>
        <dbReference type="ARBA" id="ARBA00032272"/>
    </source>
</evidence>
<evidence type="ECO:0000256" key="6">
    <source>
        <dbReference type="ARBA" id="ARBA00032162"/>
    </source>
</evidence>
<name>A0A347WF60_9PROT</name>
<protein>
    <recommendedName>
        <fullName evidence="4">GDP-mannose pyrophosphatase</fullName>
    </recommendedName>
    <alternativeName>
        <fullName evidence="6">GDP-mannose hydrolase</fullName>
    </alternativeName>
    <alternativeName>
        <fullName evidence="7">GDPMK</fullName>
    </alternativeName>
</protein>
<dbReference type="GO" id="GO:0080041">
    <property type="term" value="F:ADP-ribose pyrophosphohydrolase activity"/>
    <property type="evidence" value="ECO:0007669"/>
    <property type="project" value="TreeGrafter"/>
</dbReference>
<evidence type="ECO:0000313" key="10">
    <source>
        <dbReference type="Proteomes" id="UP000264120"/>
    </source>
</evidence>
<dbReference type="InterPro" id="IPR015797">
    <property type="entry name" value="NUDIX_hydrolase-like_dom_sf"/>
</dbReference>
<dbReference type="RefSeq" id="WP_118963682.1">
    <property type="nucleotide sequence ID" value="NZ_CP023036.1"/>
</dbReference>
<dbReference type="GO" id="GO:0080042">
    <property type="term" value="F:ADP-glucose pyrophosphohydrolase activity"/>
    <property type="evidence" value="ECO:0007669"/>
    <property type="project" value="TreeGrafter"/>
</dbReference>
<proteinExistence type="inferred from homology"/>
<dbReference type="SUPFAM" id="SSF55811">
    <property type="entry name" value="Nudix"/>
    <property type="match status" value="1"/>
</dbReference>
<dbReference type="Pfam" id="PF00293">
    <property type="entry name" value="NUDIX"/>
    <property type="match status" value="1"/>
</dbReference>
<evidence type="ECO:0000313" key="9">
    <source>
        <dbReference type="EMBL" id="AXY23503.1"/>
    </source>
</evidence>
<keyword evidence="5 9" id="KW-0378">Hydrolase</keyword>
<organism evidence="9 10">
    <name type="scientific">Komagataeibacter saccharivorans</name>
    <dbReference type="NCBI Taxonomy" id="265959"/>
    <lineage>
        <taxon>Bacteria</taxon>
        <taxon>Pseudomonadati</taxon>
        <taxon>Pseudomonadota</taxon>
        <taxon>Alphaproteobacteria</taxon>
        <taxon>Acetobacterales</taxon>
        <taxon>Acetobacteraceae</taxon>
        <taxon>Komagataeibacter</taxon>
    </lineage>
</organism>
<sequence>MDPLTDISFAPGIDAALQVRVLTAPHFRRWYDGMHARFTLRHVLVRDAVAFSATRMGFILVQADALHHGEPVPGLALLRGDSVSVLIVLKCPGHPDRTILTREARVPIARPDLLALPAGMLDGGAFVSTALRELSEEVGADLRVREKDLIRLTDVWLSPGGCDEAIGLYYTELHIGEALARSLAERQTGLACEHEYIRLHVVNMADLPRIGMTDAKTLLSWHMYQACHK</sequence>
<dbReference type="Gene3D" id="3.90.79.10">
    <property type="entry name" value="Nucleoside Triphosphate Pyrophosphohydrolase"/>
    <property type="match status" value="1"/>
</dbReference>
<dbReference type="PANTHER" id="PTHR11839:SF18">
    <property type="entry name" value="NUDIX HYDROLASE DOMAIN-CONTAINING PROTEIN"/>
    <property type="match status" value="1"/>
</dbReference>
<dbReference type="GO" id="GO:0019693">
    <property type="term" value="P:ribose phosphate metabolic process"/>
    <property type="evidence" value="ECO:0007669"/>
    <property type="project" value="TreeGrafter"/>
</dbReference>
<evidence type="ECO:0000256" key="1">
    <source>
        <dbReference type="ARBA" id="ARBA00000847"/>
    </source>
</evidence>
<evidence type="ECO:0000259" key="8">
    <source>
        <dbReference type="PROSITE" id="PS51462"/>
    </source>
</evidence>
<gene>
    <name evidence="9" type="primary">nudF_2</name>
    <name evidence="9" type="ORF">CD178_02756</name>
</gene>
<comment type="cofactor">
    <cofactor evidence="2">
        <name>Mg(2+)</name>
        <dbReference type="ChEBI" id="CHEBI:18420"/>
    </cofactor>
</comment>
<dbReference type="PANTHER" id="PTHR11839">
    <property type="entry name" value="UDP/ADP-SUGAR PYROPHOSPHATASE"/>
    <property type="match status" value="1"/>
</dbReference>
<dbReference type="GO" id="GO:0006753">
    <property type="term" value="P:nucleoside phosphate metabolic process"/>
    <property type="evidence" value="ECO:0007669"/>
    <property type="project" value="TreeGrafter"/>
</dbReference>
<evidence type="ECO:0000256" key="2">
    <source>
        <dbReference type="ARBA" id="ARBA00001946"/>
    </source>
</evidence>
<dbReference type="EMBL" id="CP023036">
    <property type="protein sequence ID" value="AXY23503.1"/>
    <property type="molecule type" value="Genomic_DNA"/>
</dbReference>